<gene>
    <name evidence="5" type="ORF">SAMN02745121_03692</name>
</gene>
<dbReference type="SUPFAM" id="SSF69304">
    <property type="entry name" value="Tricorn protease N-terminal domain"/>
    <property type="match status" value="2"/>
</dbReference>
<dbReference type="RefSeq" id="WP_096332767.1">
    <property type="nucleotide sequence ID" value="NZ_NETK01000001.1"/>
</dbReference>
<feature type="compositionally biased region" description="Basic and acidic residues" evidence="2">
    <location>
        <begin position="57"/>
        <end position="68"/>
    </location>
</feature>
<dbReference type="Proteomes" id="UP000199400">
    <property type="component" value="Unassembled WGS sequence"/>
</dbReference>
<dbReference type="InterPro" id="IPR032466">
    <property type="entry name" value="Metal_Hydrolase"/>
</dbReference>
<evidence type="ECO:0000259" key="4">
    <source>
        <dbReference type="Pfam" id="PF01979"/>
    </source>
</evidence>
<dbReference type="STRING" id="54.SAMN02745121_03692"/>
<dbReference type="PANTHER" id="PTHR36842">
    <property type="entry name" value="PROTEIN TOLB HOMOLOG"/>
    <property type="match status" value="1"/>
</dbReference>
<evidence type="ECO:0000313" key="5">
    <source>
        <dbReference type="EMBL" id="SFE28072.1"/>
    </source>
</evidence>
<dbReference type="Gene3D" id="3.20.20.140">
    <property type="entry name" value="Metal-dependent hydrolases"/>
    <property type="match status" value="2"/>
</dbReference>
<dbReference type="PROSITE" id="PS51257">
    <property type="entry name" value="PROKAR_LIPOPROTEIN"/>
    <property type="match status" value="1"/>
</dbReference>
<feature type="compositionally biased region" description="Pro residues" evidence="2">
    <location>
        <begin position="34"/>
        <end position="49"/>
    </location>
</feature>
<dbReference type="InterPro" id="IPR011042">
    <property type="entry name" value="6-blade_b-propeller_TolB-like"/>
</dbReference>
<feature type="signal peptide" evidence="3">
    <location>
        <begin position="1"/>
        <end position="25"/>
    </location>
</feature>
<evidence type="ECO:0000256" key="1">
    <source>
        <dbReference type="ARBA" id="ARBA00009820"/>
    </source>
</evidence>
<dbReference type="AlphaFoldDB" id="A0A1I1Z955"/>
<dbReference type="EMBL" id="FOMX01000011">
    <property type="protein sequence ID" value="SFE28072.1"/>
    <property type="molecule type" value="Genomic_DNA"/>
</dbReference>
<comment type="similarity">
    <text evidence="1">Belongs to the TolB family.</text>
</comment>
<dbReference type="GO" id="GO:0016810">
    <property type="term" value="F:hydrolase activity, acting on carbon-nitrogen (but not peptide) bonds"/>
    <property type="evidence" value="ECO:0007669"/>
    <property type="project" value="InterPro"/>
</dbReference>
<evidence type="ECO:0000256" key="3">
    <source>
        <dbReference type="SAM" id="SignalP"/>
    </source>
</evidence>
<dbReference type="InterPro" id="IPR006680">
    <property type="entry name" value="Amidohydro-rel"/>
</dbReference>
<proteinExistence type="inferred from homology"/>
<dbReference type="Gene3D" id="2.120.10.30">
    <property type="entry name" value="TolB, C-terminal domain"/>
    <property type="match status" value="3"/>
</dbReference>
<evidence type="ECO:0000313" key="6">
    <source>
        <dbReference type="Proteomes" id="UP000199400"/>
    </source>
</evidence>
<dbReference type="Pfam" id="PF01979">
    <property type="entry name" value="Amidohydro_1"/>
    <property type="match status" value="1"/>
</dbReference>
<sequence>MPRSRVVRLLATTLSPALVASVAAAGCTPRAAAPTPPPAHHPGAPPAAPPTAGKVGTDGKEEAPKWDVNDPPGEETEVAIDVTEGTWMSLDVSPDGTEIVFDLLGDLYALPIAGGEARALTSGMAWDMQPRYSPDGKWIAFTSDRGGGDNVWVIPRAGGEARQVTKEDFRLVNSPVWSPDGNFIAVRKHFTKHRSLGTGEIWLYHVSGGKGLAMTEKPNDQKDVNEPAFSPDGKYVYFSQDTTPGPYFEYNKDPYAGIYTIRRLERATGRIEDLVGGTGGAARPTPSHDGKSLAFVRRVGATPQHPGSTALYVRDVKSGQERLVVRGLERDNQETWAIHGVYPAIAFTPDDRAIVYWSAGKLHRVDVASGKVSDIAFHVKTTRKIQPAIRYPVKVAPPEFAVKMLRWPTVSPDGKSVVYQALGKLYVKTLPNGQPKRLTAQDEHVELYPTFTRDGKSIVYTTWDDQGFGSVRVMPAKGGKSRVLTTEPGHYVEPTVSPDGQTVVYRKVAGGWTRSPAWSAELGLYAVPLRGGTPKRIVREGEQPHFGAASDRVFYALDKDDKVQLWSVALDGTEPYHHASSELATAFEVSPDGQWIAWQEGFQAHVAPFPATGRAVDLAPKMEAVPSYKVSKDAGNELHWSGDSKRLHWSLGPRLYTRALDEVFAFVRADGKLPEGPLPDAPGVDIGFTQATARPRGVVALVGAKAITMKGDEVIAPATIVIQDDRIQAVGREGQVAIPAGARTIDLKGATVIPGLVDVHAHGSAGEQGIVPEQNWHHLSALSFGVTTLHDPSNDTATIFAASELQKAGLIAAPRIFSTGTILYGALAPFKAQIDSLDDARSHLRRMKAVGAFSVKSYNQPRREQRQQVLAAARELEMMVVPEGGALYHHNMTMVADGHTGVEHAVPVATLYADALQLWGGTKVGYTPTLGVAYGGLGGENYWYATTDVWKNAALTRFVPQHAFAGAAYRRVTASEGDWNHVRAAQTAKKLLDAGVGVNIGAHGQREGLAAHWEVWMLAQGGMTPHEALRAGTLNGARYLGLDADIGSIEPGKLADLAVLAKDPLAEIRNTDSVTHVIVGGRVFEAATMRELGGLGYVPQPLYWLAAEGQASTAAPPKHARCDHGEP</sequence>
<dbReference type="OrthoDB" id="9758793at2"/>
<organism evidence="5 6">
    <name type="scientific">Nannocystis exedens</name>
    <dbReference type="NCBI Taxonomy" id="54"/>
    <lineage>
        <taxon>Bacteria</taxon>
        <taxon>Pseudomonadati</taxon>
        <taxon>Myxococcota</taxon>
        <taxon>Polyangia</taxon>
        <taxon>Nannocystales</taxon>
        <taxon>Nannocystaceae</taxon>
        <taxon>Nannocystis</taxon>
    </lineage>
</organism>
<keyword evidence="6" id="KW-1185">Reference proteome</keyword>
<dbReference type="Pfam" id="PF26549">
    <property type="entry name" value="Tricorn_N"/>
    <property type="match status" value="1"/>
</dbReference>
<name>A0A1I1Z955_9BACT</name>
<reference evidence="6" key="1">
    <citation type="submission" date="2016-10" db="EMBL/GenBank/DDBJ databases">
        <authorList>
            <person name="Varghese N."/>
            <person name="Submissions S."/>
        </authorList>
    </citation>
    <scope>NUCLEOTIDE SEQUENCE [LARGE SCALE GENOMIC DNA]</scope>
    <source>
        <strain evidence="6">ATCC 25963</strain>
    </source>
</reference>
<dbReference type="Pfam" id="PF07676">
    <property type="entry name" value="PD40"/>
    <property type="match status" value="2"/>
</dbReference>
<evidence type="ECO:0000256" key="2">
    <source>
        <dbReference type="SAM" id="MobiDB-lite"/>
    </source>
</evidence>
<feature type="region of interest" description="Disordered" evidence="2">
    <location>
        <begin position="31"/>
        <end position="74"/>
    </location>
</feature>
<dbReference type="Gene3D" id="2.30.40.10">
    <property type="entry name" value="Urease, subunit C, domain 1"/>
    <property type="match status" value="2"/>
</dbReference>
<feature type="chain" id="PRO_5011687034" evidence="3">
    <location>
        <begin position="26"/>
        <end position="1127"/>
    </location>
</feature>
<keyword evidence="3" id="KW-0732">Signal</keyword>
<protein>
    <submittedName>
        <fullName evidence="5">Imidazolonepropionase</fullName>
    </submittedName>
</protein>
<dbReference type="InterPro" id="IPR011059">
    <property type="entry name" value="Metal-dep_hydrolase_composite"/>
</dbReference>
<dbReference type="SUPFAM" id="SSF51556">
    <property type="entry name" value="Metallo-dependent hydrolases"/>
    <property type="match status" value="1"/>
</dbReference>
<accession>A0A1I1Z955</accession>
<dbReference type="SUPFAM" id="SSF51338">
    <property type="entry name" value="Composite domain of metallo-dependent hydrolases"/>
    <property type="match status" value="1"/>
</dbReference>
<dbReference type="InterPro" id="IPR011659">
    <property type="entry name" value="WD40"/>
</dbReference>
<feature type="domain" description="Amidohydrolase-related" evidence="4">
    <location>
        <begin position="987"/>
        <end position="1083"/>
    </location>
</feature>
<dbReference type="PANTHER" id="PTHR36842:SF1">
    <property type="entry name" value="PROTEIN TOLB"/>
    <property type="match status" value="1"/>
</dbReference>